<evidence type="ECO:0000313" key="1">
    <source>
        <dbReference type="EMBL" id="MBD2186584.1"/>
    </source>
</evidence>
<dbReference type="RefSeq" id="WP_190401478.1">
    <property type="nucleotide sequence ID" value="NZ_JACJQB010000001.1"/>
</dbReference>
<gene>
    <name evidence="1" type="ORF">H6F41_00325</name>
</gene>
<organism evidence="1 2">
    <name type="scientific">Pseudanabaena mucicola FACHB-723</name>
    <dbReference type="NCBI Taxonomy" id="2692860"/>
    <lineage>
        <taxon>Bacteria</taxon>
        <taxon>Bacillati</taxon>
        <taxon>Cyanobacteriota</taxon>
        <taxon>Cyanophyceae</taxon>
        <taxon>Pseudanabaenales</taxon>
        <taxon>Pseudanabaenaceae</taxon>
        <taxon>Pseudanabaena</taxon>
    </lineage>
</organism>
<evidence type="ECO:0000313" key="2">
    <source>
        <dbReference type="Proteomes" id="UP000642094"/>
    </source>
</evidence>
<comment type="caution">
    <text evidence="1">The sequence shown here is derived from an EMBL/GenBank/DDBJ whole genome shotgun (WGS) entry which is preliminary data.</text>
</comment>
<dbReference type="EMBL" id="JACJQB010000001">
    <property type="protein sequence ID" value="MBD2186584.1"/>
    <property type="molecule type" value="Genomic_DNA"/>
</dbReference>
<accession>A0ABR7ZS38</accession>
<proteinExistence type="predicted"/>
<sequence length="78" mass="8643">MVTAIKQVGTVGKDVKSAWDVAMSEISGGSLEMKSLRRERINQLFATWAMLDSEDEQKEVLKIIESVEGVSILQSCKL</sequence>
<dbReference type="Proteomes" id="UP000642094">
    <property type="component" value="Unassembled WGS sequence"/>
</dbReference>
<reference evidence="1 2" key="1">
    <citation type="journal article" date="2020" name="ISME J.">
        <title>Comparative genomics reveals insights into cyanobacterial evolution and habitat adaptation.</title>
        <authorList>
            <person name="Chen M.Y."/>
            <person name="Teng W.K."/>
            <person name="Zhao L."/>
            <person name="Hu C.X."/>
            <person name="Zhou Y.K."/>
            <person name="Han B.P."/>
            <person name="Song L.R."/>
            <person name="Shu W.S."/>
        </authorList>
    </citation>
    <scope>NUCLEOTIDE SEQUENCE [LARGE SCALE GENOMIC DNA]</scope>
    <source>
        <strain evidence="1 2">FACHB-723</strain>
    </source>
</reference>
<name>A0ABR7ZS38_9CYAN</name>
<keyword evidence="2" id="KW-1185">Reference proteome</keyword>
<protein>
    <submittedName>
        <fullName evidence="1">Uncharacterized protein</fullName>
    </submittedName>
</protein>